<dbReference type="InterPro" id="IPR010383">
    <property type="entry name" value="Glyco_hydrolase_94_b-supersand"/>
</dbReference>
<proteinExistence type="predicted"/>
<dbReference type="GO" id="GO:0005975">
    <property type="term" value="P:carbohydrate metabolic process"/>
    <property type="evidence" value="ECO:0007669"/>
    <property type="project" value="InterPro"/>
</dbReference>
<evidence type="ECO:0000256" key="2">
    <source>
        <dbReference type="ARBA" id="ARBA00022679"/>
    </source>
</evidence>
<dbReference type="EMBL" id="PFGP01000139">
    <property type="protein sequence ID" value="PIW65863.1"/>
    <property type="molecule type" value="Genomic_DNA"/>
</dbReference>
<name>A0A2J0LJT9_9BACT</name>
<dbReference type="InterPro" id="IPR008928">
    <property type="entry name" value="6-hairpin_glycosidase_sf"/>
</dbReference>
<dbReference type="PANTHER" id="PTHR37469:SF2">
    <property type="entry name" value="CELLOBIONIC ACID PHOSPHORYLASE"/>
    <property type="match status" value="1"/>
</dbReference>
<gene>
    <name evidence="5" type="ORF">COW11_06420</name>
</gene>
<evidence type="ECO:0000313" key="6">
    <source>
        <dbReference type="Proteomes" id="UP000231267"/>
    </source>
</evidence>
<dbReference type="AlphaFoldDB" id="A0A2J0LJT9"/>
<comment type="caution">
    <text evidence="5">The sequence shown here is derived from an EMBL/GenBank/DDBJ whole genome shotgun (WGS) entry which is preliminary data.</text>
</comment>
<dbReference type="InterPro" id="IPR052047">
    <property type="entry name" value="GH94_Enzymes"/>
</dbReference>
<sequence length="792" mass="90270">MQYGHFSDDKKEYIITNPDTPRPWFNYLFNGVYHSLVSHTGGGYSYLKDPKYHRLLRYDHLSTDRPGRYIYAKDRLTNQLWSLNWQPVRKKLDKWECRHGIGYSVISSEHNGIKSEITYFVTEKDPVEIWHVKVENTSKAQKDISLFPFVEFICGDVALEMHYRNILCLYNEADLDKKLNTIVAFKHSFKENIKYGFGFFATSAKTKAYDCRKEVFIGRYNDVDNPDALNNGGCKNTSCRGEDMVGVFQVDLSLAPGAKDEFVVVLGCTEERKDIRSLIEKYNNVKTAQKELQAIKEYWQKQIDRIYVKTPDEDFNTMVNIWGKYQLFAITHWRGTSHYHGVEGGLGFRDTAQDAEGLLSVDMDLARKKLEKILYYQYNSGHAVSGFSDIEGTWENQGQAGVVKKADVAVWVPYTVLSYVKETGDVKFLQKEIEFHDGGKATVYEHILRAVRYIYSQRGQHGLPLIGHADWNDAYDAVGSKGKGESVWLGMALCRAASQIMELADFIGDKKVSGEMKKIYDELYEIVNKIGWDGSWYLAAFNDEGRKIGSNANEEGKVPLNSQTWAILSGIATKERLPKILDKIDNYLDTEYGPALFLPSYTAYNPGIGRVTAFAEGTKENAAVFSHACAFKIVADCTIKRGKQAYDTFKKLMPMSKAKEDHDRYKVEPYVWSEYVIGPGSKYRFGEGAFTWNTGTAPWMFTAATEWILGARRELKGLLIDPCLPKEWKECFIRRPYRDAVYEITIKNPNGVESGIEQITLDGKQMKTNLITPHADGKTHKVEVVMGSTRKA</sequence>
<organism evidence="5 6">
    <name type="scientific">Candidatus Taenaricola geysiri</name>
    <dbReference type="NCBI Taxonomy" id="1974752"/>
    <lineage>
        <taxon>Bacteria</taxon>
        <taxon>Pseudomonadati</taxon>
        <taxon>Candidatus Omnitrophota</taxon>
        <taxon>Candidatus Taenaricola</taxon>
    </lineage>
</organism>
<dbReference type="Pfam" id="PF06165">
    <property type="entry name" value="GH94_b-supersand"/>
    <property type="match status" value="1"/>
</dbReference>
<accession>A0A2J0LJT9</accession>
<evidence type="ECO:0000256" key="1">
    <source>
        <dbReference type="ARBA" id="ARBA00022676"/>
    </source>
</evidence>
<dbReference type="InterPro" id="IPR033432">
    <property type="entry name" value="GH94_catalytic"/>
</dbReference>
<evidence type="ECO:0000313" key="5">
    <source>
        <dbReference type="EMBL" id="PIW65863.1"/>
    </source>
</evidence>
<feature type="domain" description="Glycosyl hydrolase 94 supersandwich" evidence="3">
    <location>
        <begin position="11"/>
        <end position="284"/>
    </location>
</feature>
<dbReference type="SUPFAM" id="SSF48208">
    <property type="entry name" value="Six-hairpin glycosidases"/>
    <property type="match status" value="1"/>
</dbReference>
<dbReference type="PANTHER" id="PTHR37469">
    <property type="entry name" value="CELLOBIONIC ACID PHOSPHORYLASE-RELATED"/>
    <property type="match status" value="1"/>
</dbReference>
<reference evidence="5 6" key="1">
    <citation type="submission" date="2017-09" db="EMBL/GenBank/DDBJ databases">
        <title>Depth-based differentiation of microbial function through sediment-hosted aquifers and enrichment of novel symbionts in the deep terrestrial subsurface.</title>
        <authorList>
            <person name="Probst A.J."/>
            <person name="Ladd B."/>
            <person name="Jarett J.K."/>
            <person name="Geller-Mcgrath D.E."/>
            <person name="Sieber C.M."/>
            <person name="Emerson J.B."/>
            <person name="Anantharaman K."/>
            <person name="Thomas B.C."/>
            <person name="Malmstrom R."/>
            <person name="Stieglmeier M."/>
            <person name="Klingl A."/>
            <person name="Woyke T."/>
            <person name="Ryan C.M."/>
            <person name="Banfield J.F."/>
        </authorList>
    </citation>
    <scope>NUCLEOTIDE SEQUENCE [LARGE SCALE GENOMIC DNA]</scope>
    <source>
        <strain evidence="5">CG12_big_fil_rev_8_21_14_0_65_43_15</strain>
    </source>
</reference>
<dbReference type="Proteomes" id="UP000231267">
    <property type="component" value="Unassembled WGS sequence"/>
</dbReference>
<evidence type="ECO:0000259" key="3">
    <source>
        <dbReference type="Pfam" id="PF06165"/>
    </source>
</evidence>
<dbReference type="Gene3D" id="2.70.98.40">
    <property type="entry name" value="Glycoside hydrolase, family 65, N-terminal domain"/>
    <property type="match status" value="1"/>
</dbReference>
<dbReference type="Gene3D" id="1.50.10.10">
    <property type="match status" value="1"/>
</dbReference>
<dbReference type="GO" id="GO:0016757">
    <property type="term" value="F:glycosyltransferase activity"/>
    <property type="evidence" value="ECO:0007669"/>
    <property type="project" value="UniProtKB-KW"/>
</dbReference>
<dbReference type="SMART" id="SM01068">
    <property type="entry name" value="CBM_X"/>
    <property type="match status" value="1"/>
</dbReference>
<dbReference type="InterPro" id="IPR011013">
    <property type="entry name" value="Gal_mutarotase_sf_dom"/>
</dbReference>
<dbReference type="InterPro" id="IPR037018">
    <property type="entry name" value="GH65_N"/>
</dbReference>
<dbReference type="SUPFAM" id="SSF74650">
    <property type="entry name" value="Galactose mutarotase-like"/>
    <property type="match status" value="1"/>
</dbReference>
<dbReference type="GO" id="GO:0030246">
    <property type="term" value="F:carbohydrate binding"/>
    <property type="evidence" value="ECO:0007669"/>
    <property type="project" value="InterPro"/>
</dbReference>
<dbReference type="Gene3D" id="2.60.420.10">
    <property type="entry name" value="Maltose phosphorylase, domain 3"/>
    <property type="match status" value="1"/>
</dbReference>
<keyword evidence="2" id="KW-0808">Transferase</keyword>
<feature type="domain" description="Glycosyl hydrolase 94 catalytic" evidence="4">
    <location>
        <begin position="298"/>
        <end position="710"/>
    </location>
</feature>
<evidence type="ECO:0000259" key="4">
    <source>
        <dbReference type="Pfam" id="PF17167"/>
    </source>
</evidence>
<dbReference type="Pfam" id="PF17167">
    <property type="entry name" value="Glyco_hydro_94"/>
    <property type="match status" value="1"/>
</dbReference>
<protein>
    <submittedName>
        <fullName evidence="5">Uncharacterized protein</fullName>
    </submittedName>
</protein>
<keyword evidence="1" id="KW-0328">Glycosyltransferase</keyword>
<dbReference type="InterPro" id="IPR012341">
    <property type="entry name" value="6hp_glycosidase-like_sf"/>
</dbReference>